<dbReference type="PANTHER" id="PTHR24282">
    <property type="entry name" value="CYTOCHROME P450 FAMILY MEMBER"/>
    <property type="match status" value="1"/>
</dbReference>
<comment type="similarity">
    <text evidence="2 12">Belongs to the cytochrome P450 family.</text>
</comment>
<keyword evidence="8 11" id="KW-0408">Iron</keyword>
<organism evidence="14 15">
    <name type="scientific">Coptis chinensis</name>
    <dbReference type="NCBI Taxonomy" id="261450"/>
    <lineage>
        <taxon>Eukaryota</taxon>
        <taxon>Viridiplantae</taxon>
        <taxon>Streptophyta</taxon>
        <taxon>Embryophyta</taxon>
        <taxon>Tracheophyta</taxon>
        <taxon>Spermatophyta</taxon>
        <taxon>Magnoliopsida</taxon>
        <taxon>Ranunculales</taxon>
        <taxon>Ranunculaceae</taxon>
        <taxon>Coptidoideae</taxon>
        <taxon>Coptis</taxon>
    </lineage>
</organism>
<dbReference type="Pfam" id="PF00067">
    <property type="entry name" value="p450"/>
    <property type="match status" value="1"/>
</dbReference>
<keyword evidence="9 12" id="KW-0503">Monooxygenase</keyword>
<dbReference type="InterPro" id="IPR017972">
    <property type="entry name" value="Cyt_P450_CS"/>
</dbReference>
<keyword evidence="10" id="KW-0472">Membrane</keyword>
<evidence type="ECO:0000256" key="7">
    <source>
        <dbReference type="ARBA" id="ARBA00023002"/>
    </source>
</evidence>
<evidence type="ECO:0000313" key="13">
    <source>
        <dbReference type="EMBL" id="KAF9590697.1"/>
    </source>
</evidence>
<feature type="binding site" description="axial binding residue" evidence="11">
    <location>
        <position position="467"/>
    </location>
    <ligand>
        <name>heme</name>
        <dbReference type="ChEBI" id="CHEBI:30413"/>
    </ligand>
    <ligandPart>
        <name>Fe</name>
        <dbReference type="ChEBI" id="CHEBI:18248"/>
    </ligandPart>
</feature>
<evidence type="ECO:0000256" key="1">
    <source>
        <dbReference type="ARBA" id="ARBA00004370"/>
    </source>
</evidence>
<keyword evidence="5 11" id="KW-0479">Metal-binding</keyword>
<keyword evidence="4" id="KW-0812">Transmembrane</keyword>
<protein>
    <recommendedName>
        <fullName evidence="16">Cytochrome P450</fullName>
    </recommendedName>
</protein>
<evidence type="ECO:0000256" key="3">
    <source>
        <dbReference type="ARBA" id="ARBA00022617"/>
    </source>
</evidence>
<dbReference type="GO" id="GO:0004497">
    <property type="term" value="F:monooxygenase activity"/>
    <property type="evidence" value="ECO:0007669"/>
    <property type="project" value="UniProtKB-KW"/>
</dbReference>
<dbReference type="InterPro" id="IPR002401">
    <property type="entry name" value="Cyt_P450_E_grp-I"/>
</dbReference>
<keyword evidence="7 12" id="KW-0560">Oxidoreductase</keyword>
<dbReference type="PROSITE" id="PS00086">
    <property type="entry name" value="CYTOCHROME_P450"/>
    <property type="match status" value="1"/>
</dbReference>
<comment type="subcellular location">
    <subcellularLocation>
        <location evidence="1">Membrane</location>
    </subcellularLocation>
</comment>
<name>A0A835IDH3_9MAGN</name>
<comment type="caution">
    <text evidence="14">The sequence shown here is derived from an EMBL/GenBank/DDBJ whole genome shotgun (WGS) entry which is preliminary data.</text>
</comment>
<dbReference type="GO" id="GO:0044550">
    <property type="term" value="P:secondary metabolite biosynthetic process"/>
    <property type="evidence" value="ECO:0007669"/>
    <property type="project" value="UniProtKB-ARBA"/>
</dbReference>
<evidence type="ECO:0000256" key="10">
    <source>
        <dbReference type="ARBA" id="ARBA00023136"/>
    </source>
</evidence>
<dbReference type="FunFam" id="1.10.630.10:FF:000029">
    <property type="entry name" value="Cytochrome P450 734A1"/>
    <property type="match status" value="1"/>
</dbReference>
<dbReference type="SUPFAM" id="SSF48264">
    <property type="entry name" value="Cytochrome P450"/>
    <property type="match status" value="1"/>
</dbReference>
<dbReference type="GO" id="GO:0016020">
    <property type="term" value="C:membrane"/>
    <property type="evidence" value="ECO:0007669"/>
    <property type="project" value="UniProtKB-SubCell"/>
</dbReference>
<dbReference type="AlphaFoldDB" id="A0A835IDH3"/>
<dbReference type="InterPro" id="IPR050665">
    <property type="entry name" value="Cytochrome_P450_Monooxygen"/>
</dbReference>
<accession>A0A835IDH3</accession>
<evidence type="ECO:0000256" key="5">
    <source>
        <dbReference type="ARBA" id="ARBA00022723"/>
    </source>
</evidence>
<keyword evidence="15" id="KW-1185">Reference proteome</keyword>
<gene>
    <name evidence="14" type="ORF">IFM89_026491</name>
    <name evidence="13" type="ORF">IFM89_036821</name>
</gene>
<evidence type="ECO:0000256" key="12">
    <source>
        <dbReference type="RuleBase" id="RU000461"/>
    </source>
</evidence>
<dbReference type="OrthoDB" id="1470350at2759"/>
<dbReference type="InterPro" id="IPR036396">
    <property type="entry name" value="Cyt_P450_sf"/>
</dbReference>
<dbReference type="EMBL" id="JADFTS010000009">
    <property type="protein sequence ID" value="KAF9590697.1"/>
    <property type="molecule type" value="Genomic_DNA"/>
</dbReference>
<evidence type="ECO:0000313" key="15">
    <source>
        <dbReference type="Proteomes" id="UP000631114"/>
    </source>
</evidence>
<dbReference type="PRINTS" id="PR00385">
    <property type="entry name" value="P450"/>
</dbReference>
<dbReference type="PRINTS" id="PR00463">
    <property type="entry name" value="EP450I"/>
</dbReference>
<evidence type="ECO:0000256" key="9">
    <source>
        <dbReference type="ARBA" id="ARBA00023033"/>
    </source>
</evidence>
<dbReference type="PANTHER" id="PTHR24282:SF148">
    <property type="entry name" value="CYTOCHROME P450 72A15-LIKE"/>
    <property type="match status" value="1"/>
</dbReference>
<dbReference type="Proteomes" id="UP000631114">
    <property type="component" value="Unassembled WGS sequence"/>
</dbReference>
<evidence type="ECO:0000256" key="4">
    <source>
        <dbReference type="ARBA" id="ARBA00022692"/>
    </source>
</evidence>
<dbReference type="GO" id="GO:0016705">
    <property type="term" value="F:oxidoreductase activity, acting on paired donors, with incorporation or reduction of molecular oxygen"/>
    <property type="evidence" value="ECO:0007669"/>
    <property type="project" value="InterPro"/>
</dbReference>
<reference evidence="14 15" key="1">
    <citation type="submission" date="2020-10" db="EMBL/GenBank/DDBJ databases">
        <title>The Coptis chinensis genome and diversification of protoberbering-type alkaloids.</title>
        <authorList>
            <person name="Wang B."/>
            <person name="Shu S."/>
            <person name="Song C."/>
            <person name="Liu Y."/>
        </authorList>
    </citation>
    <scope>NUCLEOTIDE SEQUENCE [LARGE SCALE GENOMIC DNA]</scope>
    <source>
        <strain evidence="14">HL-2020</strain>
        <tissue evidence="14">Leaf</tissue>
    </source>
</reference>
<evidence type="ECO:0000256" key="6">
    <source>
        <dbReference type="ARBA" id="ARBA00022989"/>
    </source>
</evidence>
<comment type="cofactor">
    <cofactor evidence="11">
        <name>heme</name>
        <dbReference type="ChEBI" id="CHEBI:30413"/>
    </cofactor>
</comment>
<keyword evidence="3 11" id="KW-0349">Heme</keyword>
<proteinExistence type="inferred from homology"/>
<dbReference type="EMBL" id="JADFTS010000003">
    <property type="protein sequence ID" value="KAF9615811.1"/>
    <property type="molecule type" value="Genomic_DNA"/>
</dbReference>
<dbReference type="InterPro" id="IPR001128">
    <property type="entry name" value="Cyt_P450"/>
</dbReference>
<sequence>MEGLMPITLFISCLLSFLFAVKVFHSLWWKPKSLEKHLKQQGIKGTPYKFLYGDLKELAGCFREAWSKPINLTHHIVPRVIPFINRTVKIYGKMSFFWIGTKPTLIILDPELLKEVLSDKHGRIQKPPRNPHIKLLSNGLSSLQGEKWVKQRKLISPAFHQEKLKGMTPAFLTSCIELIEKWKKKTYSQGYCELDAWHDIQDFTADVISRTAFGSNFEEGKKIFELQKEQSILVMQAVQSVYIPGFRFIPTKKNKRRMNLDKEIIVNLRDLIRRKTLALESGKSSVDDLLGMLLQYSRESSQADMNNLKTTGMSIDQVIEECKLFYFAGQETSSNLLTWTMIVLAMHPSWQEKAREEVLQICGKNMPSYEYLNHLKIVTMILYEVLRLYPPLVQQIRYTCKTTKLGDITLPAGVQLILPILLIHHDREFWGDNAEDFRPERFSEGISKASKDQKVAFFPFGWGPRICIGQNFAMIEAKMALAMILQHFSFQLSPSYAHAPNTIITLQPQHGAQIILHAQ</sequence>
<evidence type="ECO:0000256" key="8">
    <source>
        <dbReference type="ARBA" id="ARBA00023004"/>
    </source>
</evidence>
<keyword evidence="6" id="KW-1133">Transmembrane helix</keyword>
<evidence type="ECO:0008006" key="16">
    <source>
        <dbReference type="Google" id="ProtNLM"/>
    </source>
</evidence>
<evidence type="ECO:0000256" key="2">
    <source>
        <dbReference type="ARBA" id="ARBA00010617"/>
    </source>
</evidence>
<evidence type="ECO:0000256" key="11">
    <source>
        <dbReference type="PIRSR" id="PIRSR602401-1"/>
    </source>
</evidence>
<dbReference type="GO" id="GO:0005506">
    <property type="term" value="F:iron ion binding"/>
    <property type="evidence" value="ECO:0007669"/>
    <property type="project" value="InterPro"/>
</dbReference>
<dbReference type="Gene3D" id="1.10.630.10">
    <property type="entry name" value="Cytochrome P450"/>
    <property type="match status" value="1"/>
</dbReference>
<dbReference type="GO" id="GO:0020037">
    <property type="term" value="F:heme binding"/>
    <property type="evidence" value="ECO:0007669"/>
    <property type="project" value="InterPro"/>
</dbReference>
<evidence type="ECO:0000313" key="14">
    <source>
        <dbReference type="EMBL" id="KAF9615811.1"/>
    </source>
</evidence>